<dbReference type="Proteomes" id="UP000184509">
    <property type="component" value="Unassembled WGS sequence"/>
</dbReference>
<keyword evidence="2" id="KW-1185">Reference proteome</keyword>
<organism evidence="1 2">
    <name type="scientific">Bacteroides luti</name>
    <dbReference type="NCBI Taxonomy" id="1297750"/>
    <lineage>
        <taxon>Bacteria</taxon>
        <taxon>Pseudomonadati</taxon>
        <taxon>Bacteroidota</taxon>
        <taxon>Bacteroidia</taxon>
        <taxon>Bacteroidales</taxon>
        <taxon>Bacteroidaceae</taxon>
        <taxon>Bacteroides</taxon>
    </lineage>
</organism>
<name>A0A1M4Y1F0_9BACE</name>
<dbReference type="EMBL" id="FQTV01000004">
    <property type="protein sequence ID" value="SHE99498.1"/>
    <property type="molecule type" value="Genomic_DNA"/>
</dbReference>
<dbReference type="AlphaFoldDB" id="A0A1M4Y1F0"/>
<evidence type="ECO:0000313" key="2">
    <source>
        <dbReference type="Proteomes" id="UP000184509"/>
    </source>
</evidence>
<sequence length="63" mass="7315">MKSKKRKCTSQLQRKLETVNESLTGLITKLKSFSIVFNDYNRDLSLNASKQNSKSLKNLFIYD</sequence>
<reference evidence="1 2" key="1">
    <citation type="submission" date="2016-11" db="EMBL/GenBank/DDBJ databases">
        <authorList>
            <person name="Jaros S."/>
            <person name="Januszkiewicz K."/>
            <person name="Wedrychowicz H."/>
        </authorList>
    </citation>
    <scope>NUCLEOTIDE SEQUENCE [LARGE SCALE GENOMIC DNA]</scope>
    <source>
        <strain evidence="1 2">DSM 26991</strain>
    </source>
</reference>
<evidence type="ECO:0000313" key="1">
    <source>
        <dbReference type="EMBL" id="SHE99498.1"/>
    </source>
</evidence>
<proteinExistence type="predicted"/>
<protein>
    <submittedName>
        <fullName evidence="1">Uncharacterized protein</fullName>
    </submittedName>
</protein>
<accession>A0A1M4Y1F0</accession>
<gene>
    <name evidence="1" type="ORF">SAMN05444405_104186</name>
</gene>
<dbReference type="STRING" id="1297750.SAMN05444405_104186"/>